<proteinExistence type="predicted"/>
<keyword evidence="4 5" id="KW-0472">Membrane</keyword>
<keyword evidence="3 5" id="KW-1133">Transmembrane helix</keyword>
<feature type="transmembrane region" description="Helical" evidence="5">
    <location>
        <begin position="46"/>
        <end position="67"/>
    </location>
</feature>
<dbReference type="PANTHER" id="PTHR31465">
    <property type="entry name" value="PROTEIN RTA1-RELATED"/>
    <property type="match status" value="1"/>
</dbReference>
<dbReference type="AlphaFoldDB" id="A0A4S9D9V6"/>
<dbReference type="InterPro" id="IPR007568">
    <property type="entry name" value="RTA1"/>
</dbReference>
<feature type="transmembrane region" description="Helical" evidence="5">
    <location>
        <begin position="128"/>
        <end position="151"/>
    </location>
</feature>
<gene>
    <name evidence="6" type="ORF">D6D13_00624</name>
</gene>
<name>A0A4S9D9V6_AURPU</name>
<feature type="transmembrane region" description="Helical" evidence="5">
    <location>
        <begin position="87"/>
        <end position="107"/>
    </location>
</feature>
<evidence type="ECO:0000256" key="5">
    <source>
        <dbReference type="SAM" id="Phobius"/>
    </source>
</evidence>
<feature type="transmembrane region" description="Helical" evidence="5">
    <location>
        <begin position="20"/>
        <end position="39"/>
    </location>
</feature>
<dbReference type="PANTHER" id="PTHR31465:SF27">
    <property type="entry name" value="DOMAIN PROTEIN, PUTATIVE (AFU_ORTHOLOGUE AFUA_3G01030)-RELATED"/>
    <property type="match status" value="1"/>
</dbReference>
<evidence type="ECO:0000256" key="1">
    <source>
        <dbReference type="ARBA" id="ARBA00004141"/>
    </source>
</evidence>
<organism evidence="6">
    <name type="scientific">Aureobasidium pullulans</name>
    <name type="common">Black yeast</name>
    <name type="synonym">Pullularia pullulans</name>
    <dbReference type="NCBI Taxonomy" id="5580"/>
    <lineage>
        <taxon>Eukaryota</taxon>
        <taxon>Fungi</taxon>
        <taxon>Dikarya</taxon>
        <taxon>Ascomycota</taxon>
        <taxon>Pezizomycotina</taxon>
        <taxon>Dothideomycetes</taxon>
        <taxon>Dothideomycetidae</taxon>
        <taxon>Dothideales</taxon>
        <taxon>Saccotheciaceae</taxon>
        <taxon>Aureobasidium</taxon>
    </lineage>
</organism>
<dbReference type="EMBL" id="QZAS01000002">
    <property type="protein sequence ID" value="THX17239.1"/>
    <property type="molecule type" value="Genomic_DNA"/>
</dbReference>
<sequence length="283" mass="31411">MAKLLPYSGDYYLWKYVPSIAGAVIFILLFICATALNGYRTWKNKTWFCIPLVIGCFTTVEFVGYAARASAAGRTDSLMTFSIQSSWILIAPTLFAASIYMCFDRLVRHLYAESYSIIPAKWLTKTFVLGDVLSFLIQGGAAGVLIIQNLATVGKAMVILGLVIQVLSFGLFMVTAVIFHRRLVANMARRVERDVDWLGVMRMLYAVSGLIMIRSIFRLVEYGEGVDGYIMSHEWTAYLFDAVPMIAVTGIYFFKFPAQLRVGGETAGDYDGEGLTVISVPGK</sequence>
<comment type="caution">
    <text evidence="6">The sequence shown here is derived from an EMBL/GenBank/DDBJ whole genome shotgun (WGS) entry which is preliminary data.</text>
</comment>
<feature type="transmembrane region" description="Helical" evidence="5">
    <location>
        <begin position="157"/>
        <end position="179"/>
    </location>
</feature>
<comment type="subcellular location">
    <subcellularLocation>
        <location evidence="1">Membrane</location>
        <topology evidence="1">Multi-pass membrane protein</topology>
    </subcellularLocation>
</comment>
<reference evidence="6" key="1">
    <citation type="submission" date="2018-10" db="EMBL/GenBank/DDBJ databases">
        <title>Fifty Aureobasidium pullulans genomes reveal a recombining polyextremotolerant generalist.</title>
        <authorList>
            <person name="Gostincar C."/>
            <person name="Turk M."/>
            <person name="Zajc J."/>
            <person name="Gunde-Cimerman N."/>
        </authorList>
    </citation>
    <scope>NUCLEOTIDE SEQUENCE [LARGE SCALE GENOMIC DNA]</scope>
    <source>
        <strain evidence="6">EXF-10085</strain>
    </source>
</reference>
<dbReference type="Pfam" id="PF04479">
    <property type="entry name" value="RTA1"/>
    <property type="match status" value="1"/>
</dbReference>
<evidence type="ECO:0000256" key="2">
    <source>
        <dbReference type="ARBA" id="ARBA00022692"/>
    </source>
</evidence>
<dbReference type="GO" id="GO:0016020">
    <property type="term" value="C:membrane"/>
    <property type="evidence" value="ECO:0007669"/>
    <property type="project" value="UniProtKB-SubCell"/>
</dbReference>
<protein>
    <submittedName>
        <fullName evidence="6">RTA1-domain-containing protein</fullName>
    </submittedName>
</protein>
<evidence type="ECO:0000256" key="4">
    <source>
        <dbReference type="ARBA" id="ARBA00023136"/>
    </source>
</evidence>
<evidence type="ECO:0000256" key="3">
    <source>
        <dbReference type="ARBA" id="ARBA00022989"/>
    </source>
</evidence>
<accession>A0A4S9D9V6</accession>
<keyword evidence="2 5" id="KW-0812">Transmembrane</keyword>
<feature type="transmembrane region" description="Helical" evidence="5">
    <location>
        <begin position="200"/>
        <end position="217"/>
    </location>
</feature>
<feature type="transmembrane region" description="Helical" evidence="5">
    <location>
        <begin position="237"/>
        <end position="254"/>
    </location>
</feature>
<evidence type="ECO:0000313" key="6">
    <source>
        <dbReference type="EMBL" id="THX17239.1"/>
    </source>
</evidence>